<evidence type="ECO:0000256" key="7">
    <source>
        <dbReference type="ARBA" id="ARBA00022884"/>
    </source>
</evidence>
<feature type="active site" description="Proton donor" evidence="10">
    <location>
        <position position="430"/>
    </location>
</feature>
<dbReference type="CDD" id="cd22534">
    <property type="entry name" value="KH-II_Era"/>
    <property type="match status" value="1"/>
</dbReference>
<dbReference type="Pfam" id="PF13385">
    <property type="entry name" value="Laminin_G_3"/>
    <property type="match status" value="1"/>
</dbReference>
<dbReference type="PROSITE" id="PS51713">
    <property type="entry name" value="G_ERA"/>
    <property type="match status" value="1"/>
</dbReference>
<feature type="domain" description="KH type-2" evidence="17">
    <location>
        <begin position="1085"/>
        <end position="1174"/>
    </location>
</feature>
<feature type="active site" evidence="10">
    <location>
        <position position="699"/>
    </location>
</feature>
<dbReference type="Gene3D" id="3.30.300.20">
    <property type="match status" value="1"/>
</dbReference>
<evidence type="ECO:0000256" key="4">
    <source>
        <dbReference type="ARBA" id="ARBA00007921"/>
    </source>
</evidence>
<evidence type="ECO:0000256" key="5">
    <source>
        <dbReference type="ARBA" id="ARBA00022741"/>
    </source>
</evidence>
<feature type="active site" description="Proton donor" evidence="10">
    <location>
        <position position="675"/>
    </location>
</feature>
<comment type="cofactor">
    <cofactor evidence="1 11">
        <name>Ca(2+)</name>
        <dbReference type="ChEBI" id="CHEBI:29108"/>
    </cofactor>
</comment>
<dbReference type="FunFam" id="3.30.300.20:FF:000003">
    <property type="entry name" value="GTPase Era"/>
    <property type="match status" value="1"/>
</dbReference>
<feature type="region of interest" description="G3" evidence="14">
    <location>
        <begin position="924"/>
        <end position="927"/>
    </location>
</feature>
<evidence type="ECO:0000256" key="1">
    <source>
        <dbReference type="ARBA" id="ARBA00001913"/>
    </source>
</evidence>
<dbReference type="PRINTS" id="PR00747">
    <property type="entry name" value="GLYHDRLASE47"/>
</dbReference>
<evidence type="ECO:0000256" key="8">
    <source>
        <dbReference type="ARBA" id="ARBA00023134"/>
    </source>
</evidence>
<dbReference type="KEGG" id="aaf:AURANDRAFT_71340"/>
<comment type="similarity">
    <text evidence="3">Belongs to the glycosyl hydrolase 47 family.</text>
</comment>
<feature type="region of interest" description="G2" evidence="14">
    <location>
        <begin position="903"/>
        <end position="907"/>
    </location>
</feature>
<dbReference type="GO" id="GO:0004571">
    <property type="term" value="F:mannosyl-oligosaccharide 1,2-alpha-mannosidase activity"/>
    <property type="evidence" value="ECO:0007669"/>
    <property type="project" value="InterPro"/>
</dbReference>
<dbReference type="PROSITE" id="PS50823">
    <property type="entry name" value="KH_TYPE_2"/>
    <property type="match status" value="1"/>
</dbReference>
<dbReference type="HAMAP" id="MF_00367">
    <property type="entry name" value="GTPase_Era"/>
    <property type="match status" value="1"/>
</dbReference>
<evidence type="ECO:0000313" key="19">
    <source>
        <dbReference type="EMBL" id="EGB09525.1"/>
    </source>
</evidence>
<evidence type="ECO:0000256" key="14">
    <source>
        <dbReference type="PROSITE-ProRule" id="PRU01050"/>
    </source>
</evidence>
<dbReference type="InterPro" id="IPR012341">
    <property type="entry name" value="6hp_glycosidase-like_sf"/>
</dbReference>
<dbReference type="OrthoDB" id="8118055at2759"/>
<evidence type="ECO:0000256" key="9">
    <source>
        <dbReference type="ARBA" id="ARBA00023157"/>
    </source>
</evidence>
<dbReference type="RefSeq" id="XP_009035587.1">
    <property type="nucleotide sequence ID" value="XM_009037339.1"/>
</dbReference>
<reference evidence="19 20" key="1">
    <citation type="journal article" date="2011" name="Proc. Natl. Acad. Sci. U.S.A.">
        <title>Niche of harmful alga Aureococcus anophagefferens revealed through ecogenomics.</title>
        <authorList>
            <person name="Gobler C.J."/>
            <person name="Berry D.L."/>
            <person name="Dyhrman S.T."/>
            <person name="Wilhelm S.W."/>
            <person name="Salamov A."/>
            <person name="Lobanov A.V."/>
            <person name="Zhang Y."/>
            <person name="Collier J.L."/>
            <person name="Wurch L.L."/>
            <person name="Kustka A.B."/>
            <person name="Dill B.D."/>
            <person name="Shah M."/>
            <person name="VerBerkmoes N.C."/>
            <person name="Kuo A."/>
            <person name="Terry A."/>
            <person name="Pangilinan J."/>
            <person name="Lindquist E.A."/>
            <person name="Lucas S."/>
            <person name="Paulsen I.T."/>
            <person name="Hattenrath-Lehmann T.K."/>
            <person name="Talmage S.C."/>
            <person name="Walker E.A."/>
            <person name="Koch F."/>
            <person name="Burson A.M."/>
            <person name="Marcoval M.A."/>
            <person name="Tang Y.Z."/>
            <person name="Lecleir G.R."/>
            <person name="Coyne K.J."/>
            <person name="Berg G.M."/>
            <person name="Bertrand E.M."/>
            <person name="Saito M.A."/>
            <person name="Gladyshev V.N."/>
            <person name="Grigoriev I.V."/>
        </authorList>
    </citation>
    <scope>NUCLEOTIDE SEQUENCE [LARGE SCALE GENOMIC DNA]</scope>
    <source>
        <strain evidence="20">CCMP 1984</strain>
    </source>
</reference>
<dbReference type="NCBIfam" id="TIGR00436">
    <property type="entry name" value="era"/>
    <property type="match status" value="1"/>
</dbReference>
<evidence type="ECO:0000256" key="3">
    <source>
        <dbReference type="ARBA" id="ARBA00007658"/>
    </source>
</evidence>
<dbReference type="InterPro" id="IPR027417">
    <property type="entry name" value="P-loop_NTPase"/>
</dbReference>
<evidence type="ECO:0000256" key="11">
    <source>
        <dbReference type="PIRSR" id="PIRSR601382-2"/>
    </source>
</evidence>
<dbReference type="Pfam" id="PF07650">
    <property type="entry name" value="KH_2"/>
    <property type="match status" value="1"/>
</dbReference>
<protein>
    <recommendedName>
        <fullName evidence="21">Alpha-1,2-Mannosidase</fullName>
    </recommendedName>
</protein>
<dbReference type="eggNOG" id="KOG2204">
    <property type="taxonomic scope" value="Eukaryota"/>
</dbReference>
<keyword evidence="9 12" id="KW-1015">Disulfide bond</keyword>
<dbReference type="SUPFAM" id="SSF52540">
    <property type="entry name" value="P-loop containing nucleoside triphosphate hydrolases"/>
    <property type="match status" value="1"/>
</dbReference>
<name>F0Y5N1_AURAN</name>
<dbReference type="SUPFAM" id="SSF48225">
    <property type="entry name" value="Seven-hairpin glycosidases"/>
    <property type="match status" value="1"/>
</dbReference>
<dbReference type="eggNOG" id="KOG1423">
    <property type="taxonomic scope" value="Eukaryota"/>
</dbReference>
<evidence type="ECO:0000313" key="20">
    <source>
        <dbReference type="Proteomes" id="UP000002729"/>
    </source>
</evidence>
<feature type="region of interest" description="Disordered" evidence="16">
    <location>
        <begin position="1"/>
        <end position="28"/>
    </location>
</feature>
<evidence type="ECO:0000256" key="12">
    <source>
        <dbReference type="PIRSR" id="PIRSR601382-3"/>
    </source>
</evidence>
<evidence type="ECO:0000259" key="18">
    <source>
        <dbReference type="PROSITE" id="PS51713"/>
    </source>
</evidence>
<dbReference type="Gene3D" id="2.60.120.200">
    <property type="match status" value="1"/>
</dbReference>
<feature type="region of interest" description="Disordered" evidence="16">
    <location>
        <begin position="49"/>
        <end position="90"/>
    </location>
</feature>
<dbReference type="Pfam" id="PF01532">
    <property type="entry name" value="Glyco_hydro_47"/>
    <property type="match status" value="1"/>
</dbReference>
<dbReference type="FunFam" id="1.50.10.10:FF:000055">
    <property type="entry name" value="alpha-1,2-Mannosidase"/>
    <property type="match status" value="1"/>
</dbReference>
<evidence type="ECO:0000256" key="13">
    <source>
        <dbReference type="PROSITE-ProRule" id="PRU00118"/>
    </source>
</evidence>
<keyword evidence="11" id="KW-0106">Calcium</keyword>
<evidence type="ECO:0000256" key="16">
    <source>
        <dbReference type="SAM" id="MobiDB-lite"/>
    </source>
</evidence>
<accession>F0Y5N1</accession>
<sequence>MGHDAGAAPDAPLRRSLRGGAGAAPPPIAAAPVAAAPIAAAPNAAAPKAAAPIAAAPAPPAAAPLEAPRAAPPPPAASTDRSRRVKSLRSLRDGTAYARASAPLDRDSVSGAAFVYVDGADKSADIKTVVSNKETGCDVGDARDGYALAVNNWETRDGQLTLEWGDAATGCRKLASGPRAVVAPDRWTHVAFVLSPTTAALFVDGAEVARERVGDRRSPQRTQPLRVAQYADAFYPFVGNISGLVIFDGALTASDVRALAAASAPGAAAAPPRTGPAVAASFPLADWPGAKGANVAGDGRGLAYARASPAARAGAARASPGGSFAVGYDAWEPTPEKLAASDATAAGRAAKVRDAMRHAWKGYKDRAWGRDELKPVSGRGHDNWGGMGVTLVDSLDTLWLMGLRQEFDEAKKWVRDSLRFDRTGDVSVFETTIRELGGLLAAFDLSGDKVFLDKARDLGQRLAHAFDTPTGIPKGSTSLREGRAKDVGWTGGNAVLAELGSVELEFRYLGYKLGDASFSDKANRVFEQFSTMKGTQGLFPIYVDPRNGGLKSRKITFGALGDSYYEYLLKTWLQGGRTETRLREMYDEAMDGMVDLLLQHSSPSNLAYVADIDGGTVHKMDHLVCFLGGVLALGAKTDPRGFDSPRARRDLHVAEALTHTCVQMYLRQPTKLAPEFVTFRRGADMVVAPSAPFYILRPETAESLFVLHEVTKNPVYRDWGWEIFSAIEARCRTAHGYGSVPDVRKVTKPDDRMESFFLAETLKYLYLLQDPNHAVDLETAVFNTEAHPLRNIGPGKFTDNMVPKFLLFFCGAAAALVAPHPKRACVAARPSVALPDADVAAVPGDGEADRPPELEASGPAPATLATPFRAGFVGVVGSPNVGKSTLTNALLGQDLCITNSKAQTTRHRILGVANGDGYQLVLSDTPGILCDPAYALQSTMMTAAKAAARDAECVLFVTDVFEDPEVVAESAAWLDAQLASRAGDEPKPPVVVALNKVDLLGVDDDGYPLLGEAASRRVGSLDDAVARARAAVPGAAAVVPLSAATGAGVDELARALASELPESAALFDDEYFTDRPSRFFAAEIIREKILAQFAKEIPYSCEVRIDRFKEDLELKGRPFVNIDAAVLVARDSQKGILVGKRGAAIKAIGVAAREHLETFFDAKVHLALRVKVSKDWRADEGKLKAMGYPVAGR</sequence>
<dbReference type="InterPro" id="IPR005225">
    <property type="entry name" value="Small_GTP-bd"/>
</dbReference>
<dbReference type="InterPro" id="IPR001382">
    <property type="entry name" value="Glyco_hydro_47"/>
</dbReference>
<evidence type="ECO:0000256" key="10">
    <source>
        <dbReference type="PIRSR" id="PIRSR601382-1"/>
    </source>
</evidence>
<dbReference type="GO" id="GO:0005509">
    <property type="term" value="F:calcium ion binding"/>
    <property type="evidence" value="ECO:0007669"/>
    <property type="project" value="InterPro"/>
</dbReference>
<evidence type="ECO:0000256" key="6">
    <source>
        <dbReference type="ARBA" id="ARBA00022801"/>
    </source>
</evidence>
<dbReference type="GO" id="GO:0000139">
    <property type="term" value="C:Golgi membrane"/>
    <property type="evidence" value="ECO:0007669"/>
    <property type="project" value="TreeGrafter"/>
</dbReference>
<dbReference type="Pfam" id="PF01926">
    <property type="entry name" value="MMR_HSR1"/>
    <property type="match status" value="1"/>
</dbReference>
<dbReference type="SUPFAM" id="SSF54814">
    <property type="entry name" value="Prokaryotic type KH domain (KH-domain type II)"/>
    <property type="match status" value="1"/>
</dbReference>
<feature type="active site" evidence="10">
    <location>
        <position position="562"/>
    </location>
</feature>
<dbReference type="EMBL" id="GL833125">
    <property type="protein sequence ID" value="EGB09525.1"/>
    <property type="molecule type" value="Genomic_DNA"/>
</dbReference>
<feature type="region of interest" description="G4" evidence="14">
    <location>
        <begin position="995"/>
        <end position="998"/>
    </location>
</feature>
<evidence type="ECO:0000259" key="17">
    <source>
        <dbReference type="PROSITE" id="PS50823"/>
    </source>
</evidence>
<keyword evidence="6" id="KW-0378">Hydrolase</keyword>
<comment type="similarity">
    <text evidence="4 14 15">Belongs to the TRAFAC class TrmE-Era-EngA-EngB-Septin-like GTPase superfamily. Era GTPase family.</text>
</comment>
<gene>
    <name evidence="19" type="ORF">AURANDRAFT_71340</name>
</gene>
<evidence type="ECO:0008006" key="21">
    <source>
        <dbReference type="Google" id="ProtNLM"/>
    </source>
</evidence>
<dbReference type="InterPro" id="IPR013320">
    <property type="entry name" value="ConA-like_dom_sf"/>
</dbReference>
<dbReference type="InterPro" id="IPR030388">
    <property type="entry name" value="G_ERA_dom"/>
</dbReference>
<keyword evidence="7 13" id="KW-0694">RNA-binding</keyword>
<dbReference type="InterPro" id="IPR050749">
    <property type="entry name" value="Glycosyl_Hydrolase_47"/>
</dbReference>
<dbReference type="InterPro" id="IPR009019">
    <property type="entry name" value="KH_sf_prok-type"/>
</dbReference>
<dbReference type="InterPro" id="IPR005662">
    <property type="entry name" value="GTPase_Era-like"/>
</dbReference>
<dbReference type="PANTHER" id="PTHR11742:SF6">
    <property type="entry name" value="MANNOSYL-OLIGOSACCHARIDE ALPHA-1,2-MANNOSIDASE IA-RELATED"/>
    <property type="match status" value="1"/>
</dbReference>
<comment type="pathway">
    <text evidence="2">Protein modification; protein glycosylation.</text>
</comment>
<dbReference type="GO" id="GO:0005783">
    <property type="term" value="C:endoplasmic reticulum"/>
    <property type="evidence" value="ECO:0007669"/>
    <property type="project" value="TreeGrafter"/>
</dbReference>
<feature type="binding site" evidence="11">
    <location>
        <position position="784"/>
    </location>
    <ligand>
        <name>Ca(2+)</name>
        <dbReference type="ChEBI" id="CHEBI:29108"/>
    </ligand>
</feature>
<keyword evidence="11" id="KW-0479">Metal-binding</keyword>
<dbReference type="GO" id="GO:0003723">
    <property type="term" value="F:RNA binding"/>
    <property type="evidence" value="ECO:0007669"/>
    <property type="project" value="UniProtKB-UniRule"/>
</dbReference>
<dbReference type="InterPro" id="IPR006073">
    <property type="entry name" value="GTP-bd"/>
</dbReference>
<dbReference type="InterPro" id="IPR015946">
    <property type="entry name" value="KH_dom-like_a/b"/>
</dbReference>
<dbReference type="InParanoid" id="F0Y5N1"/>
<dbReference type="NCBIfam" id="NF000908">
    <property type="entry name" value="PRK00089.1"/>
    <property type="match status" value="1"/>
</dbReference>
<proteinExistence type="inferred from homology"/>
<dbReference type="Proteomes" id="UP000002729">
    <property type="component" value="Unassembled WGS sequence"/>
</dbReference>
<dbReference type="PANTHER" id="PTHR11742">
    <property type="entry name" value="MANNOSYL-OLIGOSACCHARIDE ALPHA-1,2-MANNOSIDASE-RELATED"/>
    <property type="match status" value="1"/>
</dbReference>
<dbReference type="NCBIfam" id="TIGR00231">
    <property type="entry name" value="small_GTP"/>
    <property type="match status" value="1"/>
</dbReference>
<feature type="region of interest" description="G5" evidence="14">
    <location>
        <begin position="1041"/>
        <end position="1043"/>
    </location>
</feature>
<feature type="disulfide bond" evidence="12">
    <location>
        <begin position="625"/>
        <end position="661"/>
    </location>
</feature>
<dbReference type="CDD" id="cd04163">
    <property type="entry name" value="Era"/>
    <property type="match status" value="1"/>
</dbReference>
<keyword evidence="5 14" id="KW-0547">Nucleotide-binding</keyword>
<evidence type="ECO:0000256" key="15">
    <source>
        <dbReference type="RuleBase" id="RU003761"/>
    </source>
</evidence>
<dbReference type="Gene3D" id="3.40.50.300">
    <property type="entry name" value="P-loop containing nucleotide triphosphate hydrolases"/>
    <property type="match status" value="1"/>
</dbReference>
<feature type="region of interest" description="G1" evidence="14">
    <location>
        <begin position="877"/>
        <end position="884"/>
    </location>
</feature>
<dbReference type="GeneID" id="20228175"/>
<dbReference type="InterPro" id="IPR004044">
    <property type="entry name" value="KH_dom_type_2"/>
</dbReference>
<dbReference type="InterPro" id="IPR036026">
    <property type="entry name" value="Seven-hairpin_glycosidases"/>
</dbReference>
<dbReference type="GO" id="GO:0005525">
    <property type="term" value="F:GTP binding"/>
    <property type="evidence" value="ECO:0007669"/>
    <property type="project" value="UniProtKB-UniRule"/>
</dbReference>
<keyword evidence="8 14" id="KW-0342">GTP-binding</keyword>
<dbReference type="GO" id="GO:0005975">
    <property type="term" value="P:carbohydrate metabolic process"/>
    <property type="evidence" value="ECO:0007669"/>
    <property type="project" value="InterPro"/>
</dbReference>
<dbReference type="AlphaFoldDB" id="F0Y5N1"/>
<keyword evidence="20" id="KW-1185">Reference proteome</keyword>
<evidence type="ECO:0000256" key="2">
    <source>
        <dbReference type="ARBA" id="ARBA00004922"/>
    </source>
</evidence>
<dbReference type="Gene3D" id="1.50.10.10">
    <property type="match status" value="1"/>
</dbReference>
<organism evidence="20">
    <name type="scientific">Aureococcus anophagefferens</name>
    <name type="common">Harmful bloom alga</name>
    <dbReference type="NCBI Taxonomy" id="44056"/>
    <lineage>
        <taxon>Eukaryota</taxon>
        <taxon>Sar</taxon>
        <taxon>Stramenopiles</taxon>
        <taxon>Ochrophyta</taxon>
        <taxon>Pelagophyceae</taxon>
        <taxon>Pelagomonadales</taxon>
        <taxon>Pelagomonadaceae</taxon>
        <taxon>Aureococcus</taxon>
    </lineage>
</organism>
<dbReference type="SUPFAM" id="SSF49899">
    <property type="entry name" value="Concanavalin A-like lectins/glucanases"/>
    <property type="match status" value="1"/>
</dbReference>
<feature type="domain" description="Era-type G" evidence="18">
    <location>
        <begin position="869"/>
        <end position="1062"/>
    </location>
</feature>